<reference evidence="16" key="1">
    <citation type="journal article" date="2024" name="IScience">
        <title>Strigolactones Initiate the Formation of Haustorium-like Structures in Castilleja.</title>
        <authorList>
            <person name="Buerger M."/>
            <person name="Peterson D."/>
            <person name="Chory J."/>
        </authorList>
    </citation>
    <scope>NUCLEOTIDE SEQUENCE [LARGE SCALE GENOMIC DNA]</scope>
</reference>
<comment type="subcellular location">
    <subcellularLocation>
        <location evidence="2">Membrane</location>
        <topology evidence="2">Single-pass membrane protein</topology>
    </subcellularLocation>
</comment>
<comment type="caution">
    <text evidence="15">The sequence shown here is derived from an EMBL/GenBank/DDBJ whole genome shotgun (WGS) entry which is preliminary data.</text>
</comment>
<keyword evidence="10 13" id="KW-0503">Monooxygenase</keyword>
<feature type="signal peptide" evidence="14">
    <location>
        <begin position="1"/>
        <end position="15"/>
    </location>
</feature>
<comment type="cofactor">
    <cofactor evidence="1 12">
        <name>heme</name>
        <dbReference type="ChEBI" id="CHEBI:30413"/>
    </cofactor>
</comment>
<dbReference type="PANTHER" id="PTHR47955">
    <property type="entry name" value="CYTOCHROME P450 FAMILY 71 PROTEIN"/>
    <property type="match status" value="1"/>
</dbReference>
<evidence type="ECO:0000256" key="6">
    <source>
        <dbReference type="ARBA" id="ARBA00022723"/>
    </source>
</evidence>
<evidence type="ECO:0000313" key="16">
    <source>
        <dbReference type="Proteomes" id="UP001632038"/>
    </source>
</evidence>
<keyword evidence="4 12" id="KW-0349">Heme</keyword>
<dbReference type="Gene3D" id="1.10.630.10">
    <property type="entry name" value="Cytochrome P450"/>
    <property type="match status" value="1"/>
</dbReference>
<comment type="similarity">
    <text evidence="3 13">Belongs to the cytochrome P450 family.</text>
</comment>
<evidence type="ECO:0000256" key="5">
    <source>
        <dbReference type="ARBA" id="ARBA00022692"/>
    </source>
</evidence>
<feature type="binding site" description="axial binding residue" evidence="12">
    <location>
        <position position="443"/>
    </location>
    <ligand>
        <name>heme</name>
        <dbReference type="ChEBI" id="CHEBI:30413"/>
    </ligand>
    <ligandPart>
        <name>Fe</name>
        <dbReference type="ChEBI" id="CHEBI:18248"/>
    </ligandPart>
</feature>
<dbReference type="Pfam" id="PF00067">
    <property type="entry name" value="p450"/>
    <property type="match status" value="1"/>
</dbReference>
<protein>
    <recommendedName>
        <fullName evidence="17">Cytochrome P450</fullName>
    </recommendedName>
</protein>
<dbReference type="InterPro" id="IPR036396">
    <property type="entry name" value="Cyt_P450_sf"/>
</dbReference>
<name>A0ABD3DKE7_9LAMI</name>
<dbReference type="SUPFAM" id="SSF48264">
    <property type="entry name" value="Cytochrome P450"/>
    <property type="match status" value="1"/>
</dbReference>
<evidence type="ECO:0000256" key="12">
    <source>
        <dbReference type="PIRSR" id="PIRSR602401-1"/>
    </source>
</evidence>
<evidence type="ECO:0000256" key="4">
    <source>
        <dbReference type="ARBA" id="ARBA00022617"/>
    </source>
</evidence>
<evidence type="ECO:0000256" key="8">
    <source>
        <dbReference type="ARBA" id="ARBA00023002"/>
    </source>
</evidence>
<organism evidence="15 16">
    <name type="scientific">Castilleja foliolosa</name>
    <dbReference type="NCBI Taxonomy" id="1961234"/>
    <lineage>
        <taxon>Eukaryota</taxon>
        <taxon>Viridiplantae</taxon>
        <taxon>Streptophyta</taxon>
        <taxon>Embryophyta</taxon>
        <taxon>Tracheophyta</taxon>
        <taxon>Spermatophyta</taxon>
        <taxon>Magnoliopsida</taxon>
        <taxon>eudicotyledons</taxon>
        <taxon>Gunneridae</taxon>
        <taxon>Pentapetalae</taxon>
        <taxon>asterids</taxon>
        <taxon>lamiids</taxon>
        <taxon>Lamiales</taxon>
        <taxon>Orobanchaceae</taxon>
        <taxon>Pedicularideae</taxon>
        <taxon>Castillejinae</taxon>
        <taxon>Castilleja</taxon>
    </lineage>
</organism>
<keyword evidence="14" id="KW-0732">Signal</keyword>
<evidence type="ECO:0000256" key="3">
    <source>
        <dbReference type="ARBA" id="ARBA00010617"/>
    </source>
</evidence>
<dbReference type="AlphaFoldDB" id="A0ABD3DKE7"/>
<dbReference type="PRINTS" id="PR00463">
    <property type="entry name" value="EP450I"/>
</dbReference>
<feature type="chain" id="PRO_5044841107" description="Cytochrome P450" evidence="14">
    <location>
        <begin position="16"/>
        <end position="502"/>
    </location>
</feature>
<evidence type="ECO:0000313" key="15">
    <source>
        <dbReference type="EMBL" id="KAL3642136.1"/>
    </source>
</evidence>
<dbReference type="InterPro" id="IPR017972">
    <property type="entry name" value="Cyt_P450_CS"/>
</dbReference>
<dbReference type="InterPro" id="IPR002401">
    <property type="entry name" value="Cyt_P450_E_grp-I"/>
</dbReference>
<keyword evidence="5" id="KW-0812">Transmembrane</keyword>
<keyword evidence="9 12" id="KW-0408">Iron</keyword>
<evidence type="ECO:0008006" key="17">
    <source>
        <dbReference type="Google" id="ProtNLM"/>
    </source>
</evidence>
<sequence length="502" mass="56888">MILHLFLLSLPLIFFLYHLQKNKKPTKSLVPPGPPGLPIIGNIHQLAVVKTPHVYLWELSKKYGPLIHLKLGPKPLIVVSTARLAKEVLKTQDLAFCSRPKSLAQQRMTFNGSDIIFSPYNDYWREVRKVAVMNLFSVKKLQSFRPIREDETSRLMKKISGCASSNQAVNLSEATIALGSTLICRVAFGKRYDEQGSEMQRFDDLLHELQALGAGVYVSDFFPKIGYWVDRLTGSINRIETTFKKLELFYQEIIDEKIHRNKKVDEDDDDILDVLIQLKDQKAFSFDFTWDNIKAMLLDIFVAGSDTSSAAMVWTMAALIKEPKIMKRAQAEVRNLVGKKGKVDEDDLPNLRYIKAVINESFRLYSPAPLLIPRETIDKGTLDGYEIQPETLVYVNAWAVSRDPEYWGDNSHEFLPERFLNSNIDVKGHDFGVLPFGAGRRVCPGMAMGLANVELTVANLLYAFDWDLPSGVQPKDVDMEALFGLAVHKKNPLLLVPKKYVV</sequence>
<dbReference type="PROSITE" id="PS00086">
    <property type="entry name" value="CYTOCHROME_P450"/>
    <property type="match status" value="1"/>
</dbReference>
<keyword evidence="7" id="KW-1133">Transmembrane helix</keyword>
<keyword evidence="8 13" id="KW-0560">Oxidoreductase</keyword>
<dbReference type="CDD" id="cd11072">
    <property type="entry name" value="CYP71-like"/>
    <property type="match status" value="1"/>
</dbReference>
<dbReference type="GO" id="GO:0016020">
    <property type="term" value="C:membrane"/>
    <property type="evidence" value="ECO:0007669"/>
    <property type="project" value="UniProtKB-SubCell"/>
</dbReference>
<dbReference type="EMBL" id="JAVIJP010000016">
    <property type="protein sequence ID" value="KAL3642136.1"/>
    <property type="molecule type" value="Genomic_DNA"/>
</dbReference>
<accession>A0ABD3DKE7</accession>
<dbReference type="InterPro" id="IPR001128">
    <property type="entry name" value="Cyt_P450"/>
</dbReference>
<dbReference type="Proteomes" id="UP001632038">
    <property type="component" value="Unassembled WGS sequence"/>
</dbReference>
<evidence type="ECO:0000256" key="14">
    <source>
        <dbReference type="SAM" id="SignalP"/>
    </source>
</evidence>
<dbReference type="PRINTS" id="PR00385">
    <property type="entry name" value="P450"/>
</dbReference>
<gene>
    <name evidence="15" type="ORF">CASFOL_012951</name>
</gene>
<evidence type="ECO:0000256" key="11">
    <source>
        <dbReference type="ARBA" id="ARBA00023136"/>
    </source>
</evidence>
<dbReference type="FunFam" id="1.10.630.10:FF:000011">
    <property type="entry name" value="Cytochrome P450 83B1"/>
    <property type="match status" value="1"/>
</dbReference>
<dbReference type="PANTHER" id="PTHR47955:SF22">
    <property type="entry name" value="CYTOCHROME P450 83B1-LIKE"/>
    <property type="match status" value="1"/>
</dbReference>
<evidence type="ECO:0000256" key="13">
    <source>
        <dbReference type="RuleBase" id="RU000461"/>
    </source>
</evidence>
<evidence type="ECO:0000256" key="1">
    <source>
        <dbReference type="ARBA" id="ARBA00001971"/>
    </source>
</evidence>
<proteinExistence type="inferred from homology"/>
<evidence type="ECO:0000256" key="2">
    <source>
        <dbReference type="ARBA" id="ARBA00004167"/>
    </source>
</evidence>
<dbReference type="GO" id="GO:0046872">
    <property type="term" value="F:metal ion binding"/>
    <property type="evidence" value="ECO:0007669"/>
    <property type="project" value="UniProtKB-KW"/>
</dbReference>
<dbReference type="GO" id="GO:0004497">
    <property type="term" value="F:monooxygenase activity"/>
    <property type="evidence" value="ECO:0007669"/>
    <property type="project" value="UniProtKB-KW"/>
</dbReference>
<keyword evidence="11" id="KW-0472">Membrane</keyword>
<evidence type="ECO:0000256" key="7">
    <source>
        <dbReference type="ARBA" id="ARBA00022989"/>
    </source>
</evidence>
<keyword evidence="6 12" id="KW-0479">Metal-binding</keyword>
<evidence type="ECO:0000256" key="9">
    <source>
        <dbReference type="ARBA" id="ARBA00023004"/>
    </source>
</evidence>
<keyword evidence="16" id="KW-1185">Reference proteome</keyword>
<evidence type="ECO:0000256" key="10">
    <source>
        <dbReference type="ARBA" id="ARBA00023033"/>
    </source>
</evidence>